<feature type="transmembrane region" description="Helical" evidence="10">
    <location>
        <begin position="347"/>
        <end position="367"/>
    </location>
</feature>
<feature type="transmembrane region" description="Helical" evidence="10">
    <location>
        <begin position="319"/>
        <end position="341"/>
    </location>
</feature>
<dbReference type="Proteomes" id="UP001156694">
    <property type="component" value="Unassembled WGS sequence"/>
</dbReference>
<dbReference type="PANTHER" id="PTHR43427:SF6">
    <property type="entry name" value="CHLORIDE CHANNEL PROTEIN CLC-E"/>
    <property type="match status" value="1"/>
</dbReference>
<evidence type="ECO:0000256" key="6">
    <source>
        <dbReference type="ARBA" id="ARBA00023136"/>
    </source>
</evidence>
<gene>
    <name evidence="11" type="ORF">GCM10007939_11400</name>
</gene>
<keyword evidence="2" id="KW-0813">Transport</keyword>
<feature type="transmembrane region" description="Helical" evidence="10">
    <location>
        <begin position="27"/>
        <end position="49"/>
    </location>
</feature>
<evidence type="ECO:0000256" key="7">
    <source>
        <dbReference type="ARBA" id="ARBA00023173"/>
    </source>
</evidence>
<evidence type="ECO:0000256" key="5">
    <source>
        <dbReference type="ARBA" id="ARBA00023065"/>
    </source>
</evidence>
<protein>
    <submittedName>
        <fullName evidence="11">Chloride channel protein</fullName>
    </submittedName>
</protein>
<evidence type="ECO:0000256" key="8">
    <source>
        <dbReference type="ARBA" id="ARBA00023214"/>
    </source>
</evidence>
<feature type="transmembrane region" description="Helical" evidence="10">
    <location>
        <begin position="245"/>
        <end position="267"/>
    </location>
</feature>
<evidence type="ECO:0000256" key="3">
    <source>
        <dbReference type="ARBA" id="ARBA00022692"/>
    </source>
</evidence>
<keyword evidence="6 10" id="KW-0472">Membrane</keyword>
<dbReference type="InterPro" id="IPR050368">
    <property type="entry name" value="ClC-type_chloride_channel"/>
</dbReference>
<dbReference type="InterPro" id="IPR001807">
    <property type="entry name" value="ClC"/>
</dbReference>
<keyword evidence="5" id="KW-0406">Ion transport</keyword>
<evidence type="ECO:0000313" key="12">
    <source>
        <dbReference type="Proteomes" id="UP001156694"/>
    </source>
</evidence>
<evidence type="ECO:0000256" key="9">
    <source>
        <dbReference type="ARBA" id="ARBA00023303"/>
    </source>
</evidence>
<comment type="caution">
    <text evidence="11">The sequence shown here is derived from an EMBL/GenBank/DDBJ whole genome shotgun (WGS) entry which is preliminary data.</text>
</comment>
<name>A0ABQ5VTT8_9RHOB</name>
<keyword evidence="7" id="KW-0869">Chloride channel</keyword>
<dbReference type="Pfam" id="PF00654">
    <property type="entry name" value="Voltage_CLC"/>
    <property type="match status" value="1"/>
</dbReference>
<dbReference type="CDD" id="cd00400">
    <property type="entry name" value="Voltage_gated_ClC"/>
    <property type="match status" value="1"/>
</dbReference>
<comment type="subcellular location">
    <subcellularLocation>
        <location evidence="1">Membrane</location>
        <topology evidence="1">Multi-pass membrane protein</topology>
    </subcellularLocation>
</comment>
<evidence type="ECO:0000313" key="11">
    <source>
        <dbReference type="EMBL" id="GLQ34857.1"/>
    </source>
</evidence>
<dbReference type="Gene3D" id="1.10.3080.10">
    <property type="entry name" value="Clc chloride channel"/>
    <property type="match status" value="1"/>
</dbReference>
<evidence type="ECO:0000256" key="1">
    <source>
        <dbReference type="ARBA" id="ARBA00004141"/>
    </source>
</evidence>
<evidence type="ECO:0000256" key="10">
    <source>
        <dbReference type="SAM" id="Phobius"/>
    </source>
</evidence>
<keyword evidence="12" id="KW-1185">Reference proteome</keyword>
<keyword evidence="4 10" id="KW-1133">Transmembrane helix</keyword>
<evidence type="ECO:0000256" key="4">
    <source>
        <dbReference type="ARBA" id="ARBA00022989"/>
    </source>
</evidence>
<dbReference type="InterPro" id="IPR014743">
    <property type="entry name" value="Cl-channel_core"/>
</dbReference>
<dbReference type="EMBL" id="BSNN01000002">
    <property type="protein sequence ID" value="GLQ34857.1"/>
    <property type="molecule type" value="Genomic_DNA"/>
</dbReference>
<feature type="transmembrane region" description="Helical" evidence="10">
    <location>
        <begin position="379"/>
        <end position="404"/>
    </location>
</feature>
<keyword evidence="8" id="KW-0868">Chloride</keyword>
<organism evidence="11 12">
    <name type="scientific">Amylibacter marinus</name>
    <dbReference type="NCBI Taxonomy" id="1475483"/>
    <lineage>
        <taxon>Bacteria</taxon>
        <taxon>Pseudomonadati</taxon>
        <taxon>Pseudomonadota</taxon>
        <taxon>Alphaproteobacteria</taxon>
        <taxon>Rhodobacterales</taxon>
        <taxon>Paracoccaceae</taxon>
        <taxon>Amylibacter</taxon>
    </lineage>
</organism>
<feature type="transmembrane region" description="Helical" evidence="10">
    <location>
        <begin position="410"/>
        <end position="432"/>
    </location>
</feature>
<dbReference type="PANTHER" id="PTHR43427">
    <property type="entry name" value="CHLORIDE CHANNEL PROTEIN CLC-E"/>
    <property type="match status" value="1"/>
</dbReference>
<feature type="transmembrane region" description="Helical" evidence="10">
    <location>
        <begin position="170"/>
        <end position="193"/>
    </location>
</feature>
<dbReference type="RefSeq" id="WP_284376881.1">
    <property type="nucleotide sequence ID" value="NZ_BSNN01000002.1"/>
</dbReference>
<keyword evidence="9" id="KW-0407">Ion channel</keyword>
<accession>A0ABQ5VTT8</accession>
<feature type="transmembrane region" description="Helical" evidence="10">
    <location>
        <begin position="71"/>
        <end position="94"/>
    </location>
</feature>
<sequence>MPTSSPNKTLQATLQDLHRCSLVQVRFWVIALLIGIAAGFATIGFRVAISELQSLFYGADDLLLASTARDLPWHIILCLPILGGALVGVILQYFTHDGRTRSVAHVIEGAALHDGRVEGRAGLASVLASLITLSTGGSAGREGPVVHLGAVISSKISRLMKADAITARDLMGCAAASAVAASFNAPLAGAVFAMEVVLRHYAIHALAPIMIASVSGAVISRLYFGNVTEFTLPGHVADFYLELPAHLLLGIISALVAVSLIKSVFWAEDFADKVQAKTGLPQWARPTIAGALLGVIAIFFPHIIGVGYETTSHALTGNLALGGAVLFAFIKALAVVITLAGRMGGGIFSPALMLGALTGLAFGWVAVALFPSVNGDETLYALAGMGAVAAAVLGAPLSTTLIVFELTEDWQAGLAVMVAVSVASAITGRFVHRSFFISQLERRGVHLADGDTGYILSKHPITDVMRPAEMLKVNRRKKLWKMVAKGLYLDGSATLEQAMPLFETGYHKALPVVQLGGESDAPVLLGAVYHVDALKTYNAALNATAIEEHS</sequence>
<dbReference type="PRINTS" id="PR00762">
    <property type="entry name" value="CLCHANNEL"/>
</dbReference>
<keyword evidence="3 10" id="KW-0812">Transmembrane</keyword>
<dbReference type="SUPFAM" id="SSF81340">
    <property type="entry name" value="Clc chloride channel"/>
    <property type="match status" value="1"/>
</dbReference>
<proteinExistence type="predicted"/>
<feature type="transmembrane region" description="Helical" evidence="10">
    <location>
        <begin position="287"/>
        <end position="307"/>
    </location>
</feature>
<evidence type="ECO:0000256" key="2">
    <source>
        <dbReference type="ARBA" id="ARBA00022448"/>
    </source>
</evidence>
<feature type="transmembrane region" description="Helical" evidence="10">
    <location>
        <begin position="205"/>
        <end position="224"/>
    </location>
</feature>
<reference evidence="12" key="1">
    <citation type="journal article" date="2019" name="Int. J. Syst. Evol. Microbiol.">
        <title>The Global Catalogue of Microorganisms (GCM) 10K type strain sequencing project: providing services to taxonomists for standard genome sequencing and annotation.</title>
        <authorList>
            <consortium name="The Broad Institute Genomics Platform"/>
            <consortium name="The Broad Institute Genome Sequencing Center for Infectious Disease"/>
            <person name="Wu L."/>
            <person name="Ma J."/>
        </authorList>
    </citation>
    <scope>NUCLEOTIDE SEQUENCE [LARGE SCALE GENOMIC DNA]</scope>
    <source>
        <strain evidence="12">NBRC 110140</strain>
    </source>
</reference>